<keyword evidence="1" id="KW-0812">Transmembrane</keyword>
<dbReference type="STRING" id="6669.E9GME4"/>
<dbReference type="EMBL" id="GL732552">
    <property type="protein sequence ID" value="EFX79406.1"/>
    <property type="molecule type" value="Genomic_DNA"/>
</dbReference>
<dbReference type="PANTHER" id="PTHR28434">
    <property type="entry name" value="PROTEIN C3ORF33"/>
    <property type="match status" value="1"/>
</dbReference>
<keyword evidence="3" id="KW-1185">Reference proteome</keyword>
<organism evidence="2 3">
    <name type="scientific">Daphnia pulex</name>
    <name type="common">Water flea</name>
    <dbReference type="NCBI Taxonomy" id="6669"/>
    <lineage>
        <taxon>Eukaryota</taxon>
        <taxon>Metazoa</taxon>
        <taxon>Ecdysozoa</taxon>
        <taxon>Arthropoda</taxon>
        <taxon>Crustacea</taxon>
        <taxon>Branchiopoda</taxon>
        <taxon>Diplostraca</taxon>
        <taxon>Cladocera</taxon>
        <taxon>Anomopoda</taxon>
        <taxon>Daphniidae</taxon>
        <taxon>Daphnia</taxon>
    </lineage>
</organism>
<accession>E9GME4</accession>
<dbReference type="OrthoDB" id="6220511at2759"/>
<dbReference type="PANTHER" id="PTHR28434:SF1">
    <property type="entry name" value="PROTEIN C3ORF33"/>
    <property type="match status" value="1"/>
</dbReference>
<name>E9GME4_DAPPU</name>
<dbReference type="InterPro" id="IPR042421">
    <property type="entry name" value="C3orf33-like"/>
</dbReference>
<gene>
    <name evidence="2" type="ORF">DAPPUDRAFT_245030</name>
</gene>
<reference evidence="2 3" key="1">
    <citation type="journal article" date="2011" name="Science">
        <title>The ecoresponsive genome of Daphnia pulex.</title>
        <authorList>
            <person name="Colbourne J.K."/>
            <person name="Pfrender M.E."/>
            <person name="Gilbert D."/>
            <person name="Thomas W.K."/>
            <person name="Tucker A."/>
            <person name="Oakley T.H."/>
            <person name="Tokishita S."/>
            <person name="Aerts A."/>
            <person name="Arnold G.J."/>
            <person name="Basu M.K."/>
            <person name="Bauer D.J."/>
            <person name="Caceres C.E."/>
            <person name="Carmel L."/>
            <person name="Casola C."/>
            <person name="Choi J.H."/>
            <person name="Detter J.C."/>
            <person name="Dong Q."/>
            <person name="Dusheyko S."/>
            <person name="Eads B.D."/>
            <person name="Frohlich T."/>
            <person name="Geiler-Samerotte K.A."/>
            <person name="Gerlach D."/>
            <person name="Hatcher P."/>
            <person name="Jogdeo S."/>
            <person name="Krijgsveld J."/>
            <person name="Kriventseva E.V."/>
            <person name="Kultz D."/>
            <person name="Laforsch C."/>
            <person name="Lindquist E."/>
            <person name="Lopez J."/>
            <person name="Manak J.R."/>
            <person name="Muller J."/>
            <person name="Pangilinan J."/>
            <person name="Patwardhan R.P."/>
            <person name="Pitluck S."/>
            <person name="Pritham E.J."/>
            <person name="Rechtsteiner A."/>
            <person name="Rho M."/>
            <person name="Rogozin I.B."/>
            <person name="Sakarya O."/>
            <person name="Salamov A."/>
            <person name="Schaack S."/>
            <person name="Shapiro H."/>
            <person name="Shiga Y."/>
            <person name="Skalitzky C."/>
            <person name="Smith Z."/>
            <person name="Souvorov A."/>
            <person name="Sung W."/>
            <person name="Tang Z."/>
            <person name="Tsuchiya D."/>
            <person name="Tu H."/>
            <person name="Vos H."/>
            <person name="Wang M."/>
            <person name="Wolf Y.I."/>
            <person name="Yamagata H."/>
            <person name="Yamada T."/>
            <person name="Ye Y."/>
            <person name="Shaw J.R."/>
            <person name="Andrews J."/>
            <person name="Crease T.J."/>
            <person name="Tang H."/>
            <person name="Lucas S.M."/>
            <person name="Robertson H.M."/>
            <person name="Bork P."/>
            <person name="Koonin E.V."/>
            <person name="Zdobnov E.M."/>
            <person name="Grigoriev I.V."/>
            <person name="Lynch M."/>
            <person name="Boore J.L."/>
        </authorList>
    </citation>
    <scope>NUCLEOTIDE SEQUENCE [LARGE SCALE GENOMIC DNA]</scope>
</reference>
<dbReference type="KEGG" id="dpx:DAPPUDRAFT_245030"/>
<sequence length="211" mass="24359">MITNNSLSWTQYSVYAVGLIGLAVVAKSIHIFTPSKTVPREFVTRAVKLQGKVKGIEFPPVKHQQEQQPLYAVRLHVEHIPIVNLWTRPKQSDKLLEKSASSLLKIELVGVNLTTLDGANKWINSPLESNPAIWFRLYGVDSNTNLFYASVLLHRPWWKFWRQRDLSLIVLKHNEGVVASYLPSQQVYFNNKYPAYYRKLLYCAIKNKNHN</sequence>
<feature type="transmembrane region" description="Helical" evidence="1">
    <location>
        <begin position="12"/>
        <end position="32"/>
    </location>
</feature>
<evidence type="ECO:0000313" key="3">
    <source>
        <dbReference type="Proteomes" id="UP000000305"/>
    </source>
</evidence>
<proteinExistence type="predicted"/>
<evidence type="ECO:0000313" key="2">
    <source>
        <dbReference type="EMBL" id="EFX79406.1"/>
    </source>
</evidence>
<keyword evidence="1" id="KW-0472">Membrane</keyword>
<evidence type="ECO:0000256" key="1">
    <source>
        <dbReference type="SAM" id="Phobius"/>
    </source>
</evidence>
<dbReference type="HOGENOM" id="CLU_1305987_0_0_1"/>
<keyword evidence="1" id="KW-1133">Transmembrane helix</keyword>
<protein>
    <submittedName>
        <fullName evidence="2">Uncharacterized protein</fullName>
    </submittedName>
</protein>
<dbReference type="GO" id="GO:0005615">
    <property type="term" value="C:extracellular space"/>
    <property type="evidence" value="ECO:0000318"/>
    <property type="project" value="GO_Central"/>
</dbReference>
<dbReference type="AlphaFoldDB" id="E9GME4"/>
<dbReference type="Proteomes" id="UP000000305">
    <property type="component" value="Unassembled WGS sequence"/>
</dbReference>
<dbReference type="InParanoid" id="E9GME4"/>